<dbReference type="VEuPathDB" id="FungiDB:MELLADRAFT_70705"/>
<dbReference type="STRING" id="747676.F4R5S2"/>
<dbReference type="Pfam" id="PF22766">
    <property type="entry name" value="ZW10_C2"/>
    <property type="match status" value="1"/>
</dbReference>
<name>F4R5S2_MELLP</name>
<accession>F4R5S2</accession>
<dbReference type="GO" id="GO:0006888">
    <property type="term" value="P:endoplasmic reticulum to Golgi vesicle-mediated transport"/>
    <property type="evidence" value="ECO:0007669"/>
    <property type="project" value="TreeGrafter"/>
</dbReference>
<protein>
    <recommendedName>
        <fullName evidence="1">ZW10 C-terminal helical domain-containing protein</fullName>
    </recommendedName>
</protein>
<organism evidence="3">
    <name type="scientific">Melampsora larici-populina (strain 98AG31 / pathotype 3-4-7)</name>
    <name type="common">Poplar leaf rust fungus</name>
    <dbReference type="NCBI Taxonomy" id="747676"/>
    <lineage>
        <taxon>Eukaryota</taxon>
        <taxon>Fungi</taxon>
        <taxon>Dikarya</taxon>
        <taxon>Basidiomycota</taxon>
        <taxon>Pucciniomycotina</taxon>
        <taxon>Pucciniomycetes</taxon>
        <taxon>Pucciniales</taxon>
        <taxon>Melampsoraceae</taxon>
        <taxon>Melampsora</taxon>
    </lineage>
</organism>
<evidence type="ECO:0000313" key="2">
    <source>
        <dbReference type="EMBL" id="EGG12207.1"/>
    </source>
</evidence>
<dbReference type="eggNOG" id="KOG2163">
    <property type="taxonomic scope" value="Eukaryota"/>
</dbReference>
<dbReference type="GO" id="GO:1990423">
    <property type="term" value="C:RZZ complex"/>
    <property type="evidence" value="ECO:0007669"/>
    <property type="project" value="TreeGrafter"/>
</dbReference>
<dbReference type="GO" id="GO:0005737">
    <property type="term" value="C:cytoplasm"/>
    <property type="evidence" value="ECO:0007669"/>
    <property type="project" value="GOC"/>
</dbReference>
<keyword evidence="3" id="KW-1185">Reference proteome</keyword>
<dbReference type="EMBL" id="GL883091">
    <property type="protein sequence ID" value="EGG12207.1"/>
    <property type="molecule type" value="Genomic_DNA"/>
</dbReference>
<dbReference type="Proteomes" id="UP000001072">
    <property type="component" value="Unassembled WGS sequence"/>
</dbReference>
<reference evidence="3" key="1">
    <citation type="journal article" date="2011" name="Proc. Natl. Acad. Sci. U.S.A.">
        <title>Obligate biotrophy features unraveled by the genomic analysis of rust fungi.</title>
        <authorList>
            <person name="Duplessis S."/>
            <person name="Cuomo C.A."/>
            <person name="Lin Y.-C."/>
            <person name="Aerts A."/>
            <person name="Tisserant E."/>
            <person name="Veneault-Fourrey C."/>
            <person name="Joly D.L."/>
            <person name="Hacquard S."/>
            <person name="Amselem J."/>
            <person name="Cantarel B.L."/>
            <person name="Chiu R."/>
            <person name="Coutinho P.M."/>
            <person name="Feau N."/>
            <person name="Field M."/>
            <person name="Frey P."/>
            <person name="Gelhaye E."/>
            <person name="Goldberg J."/>
            <person name="Grabherr M.G."/>
            <person name="Kodira C.D."/>
            <person name="Kohler A."/>
            <person name="Kuees U."/>
            <person name="Lindquist E.A."/>
            <person name="Lucas S.M."/>
            <person name="Mago R."/>
            <person name="Mauceli E."/>
            <person name="Morin E."/>
            <person name="Murat C."/>
            <person name="Pangilinan J.L."/>
            <person name="Park R."/>
            <person name="Pearson M."/>
            <person name="Quesneville H."/>
            <person name="Rouhier N."/>
            <person name="Sakthikumar S."/>
            <person name="Salamov A.A."/>
            <person name="Schmutz J."/>
            <person name="Selles B."/>
            <person name="Shapiro H."/>
            <person name="Tanguay P."/>
            <person name="Tuskan G.A."/>
            <person name="Henrissat B."/>
            <person name="Van de Peer Y."/>
            <person name="Rouze P."/>
            <person name="Ellis J.G."/>
            <person name="Dodds P.N."/>
            <person name="Schein J.E."/>
            <person name="Zhong S."/>
            <person name="Hamelin R.C."/>
            <person name="Grigoriev I.V."/>
            <person name="Szabo L.J."/>
            <person name="Martin F."/>
        </authorList>
    </citation>
    <scope>NUCLEOTIDE SEQUENCE [LARGE SCALE GENOMIC DNA]</scope>
    <source>
        <strain evidence="3">98AG31 / pathotype 3-4-7</strain>
    </source>
</reference>
<dbReference type="PANTHER" id="PTHR12205">
    <property type="entry name" value="CENTROMERE/KINETOCHORE PROTEIN ZW10"/>
    <property type="match status" value="1"/>
</dbReference>
<dbReference type="GeneID" id="18931611"/>
<dbReference type="Gene3D" id="1.10.357.150">
    <property type="match status" value="1"/>
</dbReference>
<dbReference type="OrthoDB" id="534815at2759"/>
<evidence type="ECO:0000259" key="1">
    <source>
        <dbReference type="Pfam" id="PF22766"/>
    </source>
</evidence>
<dbReference type="RefSeq" id="XP_007404582.1">
    <property type="nucleotide sequence ID" value="XM_007404520.1"/>
</dbReference>
<evidence type="ECO:0000313" key="3">
    <source>
        <dbReference type="Proteomes" id="UP000001072"/>
    </source>
</evidence>
<dbReference type="GO" id="GO:0007094">
    <property type="term" value="P:mitotic spindle assembly checkpoint signaling"/>
    <property type="evidence" value="ECO:0007669"/>
    <property type="project" value="TreeGrafter"/>
</dbReference>
<proteinExistence type="predicted"/>
<dbReference type="KEGG" id="mlr:MELLADRAFT_70705"/>
<dbReference type="PANTHER" id="PTHR12205:SF0">
    <property type="entry name" value="CENTROMERE_KINETOCHORE PROTEIN ZW10 HOMOLOG"/>
    <property type="match status" value="1"/>
</dbReference>
<dbReference type="AlphaFoldDB" id="F4R5S2"/>
<dbReference type="InParanoid" id="F4R5S2"/>
<dbReference type="HOGENOM" id="CLU_1928073_0_0_1"/>
<sequence>MLSLEYAQSMGSLVESILERILKEIEAQPDISEIESQRLNTLCKSLHGLSKLFGDDPQETSFAKYVPSWFKFCFLSELLEASMADIMWMHQEGLLLEYSSNEIIGLIRALFSDSNLRAKNIDIIAAAKMEK</sequence>
<dbReference type="InterPro" id="IPR055148">
    <property type="entry name" value="ZW10_C_2"/>
</dbReference>
<dbReference type="InterPro" id="IPR046362">
    <property type="entry name" value="Zw10/DSL1_C_sf"/>
</dbReference>
<feature type="domain" description="ZW10 C-terminal helical" evidence="1">
    <location>
        <begin position="6"/>
        <end position="121"/>
    </location>
</feature>
<gene>
    <name evidence="2" type="ORF">MELLADRAFT_70705</name>
</gene>